<dbReference type="Proteomes" id="UP001183176">
    <property type="component" value="Unassembled WGS sequence"/>
</dbReference>
<dbReference type="NCBIfam" id="TIGR02159">
    <property type="entry name" value="PA_CoA_Oxy4"/>
    <property type="match status" value="1"/>
</dbReference>
<evidence type="ECO:0000313" key="3">
    <source>
        <dbReference type="EMBL" id="MDT0260880.1"/>
    </source>
</evidence>
<dbReference type="InterPro" id="IPR002744">
    <property type="entry name" value="MIP18-like"/>
</dbReference>
<dbReference type="RefSeq" id="WP_311422037.1">
    <property type="nucleotide sequence ID" value="NZ_JAVREH010000005.1"/>
</dbReference>
<evidence type="ECO:0000259" key="2">
    <source>
        <dbReference type="Pfam" id="PF23451"/>
    </source>
</evidence>
<reference evidence="4" key="1">
    <citation type="submission" date="2023-07" db="EMBL/GenBank/DDBJ databases">
        <title>30 novel species of actinomycetes from the DSMZ collection.</title>
        <authorList>
            <person name="Nouioui I."/>
        </authorList>
    </citation>
    <scope>NUCLEOTIDE SEQUENCE [LARGE SCALE GENOMIC DNA]</scope>
    <source>
        <strain evidence="4">DSM 44399</strain>
    </source>
</reference>
<feature type="domain" description="PaaD zinc beta ribbon" evidence="2">
    <location>
        <begin position="120"/>
        <end position="162"/>
    </location>
</feature>
<organism evidence="3 4">
    <name type="scientific">Jatrophihabitans lederbergiae</name>
    <dbReference type="NCBI Taxonomy" id="3075547"/>
    <lineage>
        <taxon>Bacteria</taxon>
        <taxon>Bacillati</taxon>
        <taxon>Actinomycetota</taxon>
        <taxon>Actinomycetes</taxon>
        <taxon>Jatrophihabitantales</taxon>
        <taxon>Jatrophihabitantaceae</taxon>
        <taxon>Jatrophihabitans</taxon>
    </lineage>
</organism>
<dbReference type="Gene3D" id="3.30.300.130">
    <property type="entry name" value="Fe-S cluster assembly (FSCA)"/>
    <property type="match status" value="1"/>
</dbReference>
<evidence type="ECO:0000259" key="1">
    <source>
        <dbReference type="Pfam" id="PF01883"/>
    </source>
</evidence>
<gene>
    <name evidence="3" type="primary">paaD</name>
    <name evidence="3" type="ORF">RM423_05675</name>
</gene>
<dbReference type="Pfam" id="PF01883">
    <property type="entry name" value="FeS_assembly_P"/>
    <property type="match status" value="1"/>
</dbReference>
<feature type="domain" description="MIP18 family-like" evidence="1">
    <location>
        <begin position="6"/>
        <end position="67"/>
    </location>
</feature>
<dbReference type="SUPFAM" id="SSF117916">
    <property type="entry name" value="Fe-S cluster assembly (FSCA) domain-like"/>
    <property type="match status" value="1"/>
</dbReference>
<dbReference type="InterPro" id="IPR034904">
    <property type="entry name" value="FSCA_dom_sf"/>
</dbReference>
<dbReference type="PANTHER" id="PTHR42831">
    <property type="entry name" value="FE-S PROTEIN MATURATION AUXILIARY FACTOR YITW"/>
    <property type="match status" value="1"/>
</dbReference>
<sequence length="164" mass="17322">MSALATLKTAVGSVCDPEIQVLTIAELGVLRHVSLDDGRPTVTITPTYVGCPAMDVIREDIADAARTAGFDDIAIVTVWSPAWTTDWLDESARSKLAAARIAPPAQRPRESVLLQIGTARSAGVQCPSCGSAETHETSRFGSTACKSLWTCAGCGDPFDHLKAH</sequence>
<dbReference type="EMBL" id="JAVREH010000005">
    <property type="protein sequence ID" value="MDT0260880.1"/>
    <property type="molecule type" value="Genomic_DNA"/>
</dbReference>
<dbReference type="Pfam" id="PF23451">
    <property type="entry name" value="Zn_ribbon_PaaD"/>
    <property type="match status" value="1"/>
</dbReference>
<dbReference type="InterPro" id="IPR052339">
    <property type="entry name" value="Fe-S_Maturation_MIP18"/>
</dbReference>
<dbReference type="InterPro" id="IPR056572">
    <property type="entry name" value="Zn_ribbon_PaaD"/>
</dbReference>
<accession>A0ABU2J7C7</accession>
<name>A0ABU2J7C7_9ACTN</name>
<keyword evidence="4" id="KW-1185">Reference proteome</keyword>
<evidence type="ECO:0000313" key="4">
    <source>
        <dbReference type="Proteomes" id="UP001183176"/>
    </source>
</evidence>
<dbReference type="InterPro" id="IPR011883">
    <property type="entry name" value="PaaD-like"/>
</dbReference>
<dbReference type="PANTHER" id="PTHR42831:SF3">
    <property type="entry name" value="1,2-PHENYLACETYL-COA EPOXIDASE, SUBUNIT D-RELATED"/>
    <property type="match status" value="1"/>
</dbReference>
<comment type="caution">
    <text evidence="3">The sequence shown here is derived from an EMBL/GenBank/DDBJ whole genome shotgun (WGS) entry which is preliminary data.</text>
</comment>
<protein>
    <submittedName>
        <fullName evidence="3">1,2-phenylacetyl-CoA epoxidase subunit PaaD</fullName>
    </submittedName>
</protein>
<proteinExistence type="predicted"/>